<evidence type="ECO:0000256" key="1">
    <source>
        <dbReference type="SAM" id="MobiDB-lite"/>
    </source>
</evidence>
<dbReference type="EMBL" id="NFIE01000016">
    <property type="protein sequence ID" value="OUN87572.1"/>
    <property type="molecule type" value="Genomic_DNA"/>
</dbReference>
<comment type="caution">
    <text evidence="3">The sequence shown here is derived from an EMBL/GenBank/DDBJ whole genome shotgun (WGS) entry which is preliminary data.</text>
</comment>
<proteinExistence type="predicted"/>
<organism evidence="3 4">
    <name type="scientific">[Collinsella] massiliensis</name>
    <dbReference type="NCBI Taxonomy" id="1232426"/>
    <lineage>
        <taxon>Bacteria</taxon>
        <taxon>Bacillati</taxon>
        <taxon>Actinomycetota</taxon>
        <taxon>Coriobacteriia</taxon>
        <taxon>Coriobacteriales</taxon>
        <taxon>Coriobacteriaceae</taxon>
        <taxon>Enorma</taxon>
    </lineage>
</organism>
<feature type="transmembrane region" description="Helical" evidence="2">
    <location>
        <begin position="219"/>
        <end position="239"/>
    </location>
</feature>
<dbReference type="Proteomes" id="UP000195781">
    <property type="component" value="Unassembled WGS sequence"/>
</dbReference>
<evidence type="ECO:0000313" key="3">
    <source>
        <dbReference type="EMBL" id="OUN87572.1"/>
    </source>
</evidence>
<dbReference type="OrthoDB" id="3194674at2"/>
<keyword evidence="2" id="KW-0812">Transmembrane</keyword>
<feature type="region of interest" description="Disordered" evidence="1">
    <location>
        <begin position="101"/>
        <end position="137"/>
    </location>
</feature>
<evidence type="ECO:0000313" key="4">
    <source>
        <dbReference type="Proteomes" id="UP000195781"/>
    </source>
</evidence>
<keyword evidence="2" id="KW-1133">Transmembrane helix</keyword>
<reference evidence="4" key="1">
    <citation type="submission" date="2017-04" db="EMBL/GenBank/DDBJ databases">
        <title>Function of individual gut microbiota members based on whole genome sequencing of pure cultures obtained from chicken caecum.</title>
        <authorList>
            <person name="Medvecky M."/>
            <person name="Cejkova D."/>
            <person name="Polansky O."/>
            <person name="Karasova D."/>
            <person name="Kubasova T."/>
            <person name="Cizek A."/>
            <person name="Rychlik I."/>
        </authorList>
    </citation>
    <scope>NUCLEOTIDE SEQUENCE [LARGE SCALE GENOMIC DNA]</scope>
    <source>
        <strain evidence="4">An5</strain>
    </source>
</reference>
<name>A0A1Y3XPZ4_9ACTN</name>
<dbReference type="AlphaFoldDB" id="A0A1Y3XPZ4"/>
<feature type="compositionally biased region" description="Basic residues" evidence="1">
    <location>
        <begin position="122"/>
        <end position="132"/>
    </location>
</feature>
<sequence>MLAAVHPFITAWGIPIGYIICCGIERRLSAHDDIPIPQDETPSPRVPALHPTLLAALRCHSEFKTRSETDAVQAALARIVQLIARADLSFIELSPAQAERRERAEDEADELQAGPIVSEQRTRRKERRHGRRATSSQPLRAYGGRLVLSVRTTALDDIDRGAVGLVMPPGTVNATVEELCTFTDRVRERYTRLGGYLGRYTDDLCRAGLVEHPGLIPRILFSMPVMMLVTVLGIALPVTADIDGALAYGTVTLLIAAFVARALLVDMGTRLMPEGARILGRAAANVRWAEIALRGCEGRIDSLSDDEAVDLMAALIALDRRDLASDLAEQLIADGRTNLSEATPLAQAVSFCARRPYSDASSMRTCASPIDLIVEAVEKFVHSMRD</sequence>
<accession>A0A1Y3XPZ4</accession>
<keyword evidence="4" id="KW-1185">Reference proteome</keyword>
<keyword evidence="2" id="KW-0472">Membrane</keyword>
<feature type="transmembrane region" description="Helical" evidence="2">
    <location>
        <begin position="245"/>
        <end position="264"/>
    </location>
</feature>
<protein>
    <submittedName>
        <fullName evidence="3">Uncharacterized protein</fullName>
    </submittedName>
</protein>
<gene>
    <name evidence="3" type="ORF">B5G02_07435</name>
</gene>
<evidence type="ECO:0000256" key="2">
    <source>
        <dbReference type="SAM" id="Phobius"/>
    </source>
</evidence>